<sequence>MTMIYGNYRRCRKMCRRDSVSIALISCRGGPRYMIYLPPFSDKSKASDGFFERCKFRMKDDPATGTFISLFSIP</sequence>
<organism evidence="1 2">
    <name type="scientific">Caerostris extrusa</name>
    <name type="common">Bark spider</name>
    <name type="synonym">Caerostris bankana</name>
    <dbReference type="NCBI Taxonomy" id="172846"/>
    <lineage>
        <taxon>Eukaryota</taxon>
        <taxon>Metazoa</taxon>
        <taxon>Ecdysozoa</taxon>
        <taxon>Arthropoda</taxon>
        <taxon>Chelicerata</taxon>
        <taxon>Arachnida</taxon>
        <taxon>Araneae</taxon>
        <taxon>Araneomorphae</taxon>
        <taxon>Entelegynae</taxon>
        <taxon>Araneoidea</taxon>
        <taxon>Araneidae</taxon>
        <taxon>Caerostris</taxon>
    </lineage>
</organism>
<dbReference type="EMBL" id="BPLR01011554">
    <property type="protein sequence ID" value="GIY47245.1"/>
    <property type="molecule type" value="Genomic_DNA"/>
</dbReference>
<protein>
    <submittedName>
        <fullName evidence="1">Uncharacterized protein</fullName>
    </submittedName>
</protein>
<dbReference type="Proteomes" id="UP001054945">
    <property type="component" value="Unassembled WGS sequence"/>
</dbReference>
<accession>A0AAV4TM95</accession>
<evidence type="ECO:0000313" key="1">
    <source>
        <dbReference type="EMBL" id="GIY47245.1"/>
    </source>
</evidence>
<dbReference type="AlphaFoldDB" id="A0AAV4TM95"/>
<reference evidence="1 2" key="1">
    <citation type="submission" date="2021-06" db="EMBL/GenBank/DDBJ databases">
        <title>Caerostris extrusa draft genome.</title>
        <authorList>
            <person name="Kono N."/>
            <person name="Arakawa K."/>
        </authorList>
    </citation>
    <scope>NUCLEOTIDE SEQUENCE [LARGE SCALE GENOMIC DNA]</scope>
</reference>
<keyword evidence="2" id="KW-1185">Reference proteome</keyword>
<gene>
    <name evidence="1" type="ORF">CEXT_637931</name>
</gene>
<name>A0AAV4TM95_CAEEX</name>
<comment type="caution">
    <text evidence="1">The sequence shown here is derived from an EMBL/GenBank/DDBJ whole genome shotgun (WGS) entry which is preliminary data.</text>
</comment>
<proteinExistence type="predicted"/>
<evidence type="ECO:0000313" key="2">
    <source>
        <dbReference type="Proteomes" id="UP001054945"/>
    </source>
</evidence>